<protein>
    <submittedName>
        <fullName evidence="8">Putative flippase GtrA (Transmembrane translocase of bactoprenol-linked glucose)</fullName>
    </submittedName>
</protein>
<keyword evidence="9" id="KW-1185">Reference proteome</keyword>
<dbReference type="RefSeq" id="WP_242871703.1">
    <property type="nucleotide sequence ID" value="NZ_FNID01000014.1"/>
</dbReference>
<dbReference type="GO" id="GO:0005886">
    <property type="term" value="C:plasma membrane"/>
    <property type="evidence" value="ECO:0007669"/>
    <property type="project" value="TreeGrafter"/>
</dbReference>
<reference evidence="8 9" key="1">
    <citation type="submission" date="2016-10" db="EMBL/GenBank/DDBJ databases">
        <authorList>
            <person name="de Groot N.N."/>
        </authorList>
    </citation>
    <scope>NUCLEOTIDE SEQUENCE [LARGE SCALE GENOMIC DNA]</scope>
    <source>
        <strain evidence="8 9">CGMCC 1.5012</strain>
    </source>
</reference>
<keyword evidence="3 6" id="KW-0812">Transmembrane</keyword>
<dbReference type="PANTHER" id="PTHR38459">
    <property type="entry name" value="PROPHAGE BACTOPRENOL-LINKED GLUCOSE TRANSLOCASE HOMOLOG"/>
    <property type="match status" value="1"/>
</dbReference>
<evidence type="ECO:0000259" key="7">
    <source>
        <dbReference type="Pfam" id="PF04138"/>
    </source>
</evidence>
<sequence>MKQLYEKCLELFKKYKETILYLVFGGLTTLINIVSFWALNKLLVLSMDKDTALMVSNAAAWVISVLFAFVTNKLFVFESKSLHVGLVLKELVLFVGARLFSGALDMGIMYLFVSILGFNELVIKILSNILVIIINYVLSKLIIFKKKK</sequence>
<evidence type="ECO:0000313" key="9">
    <source>
        <dbReference type="Proteomes" id="UP000199182"/>
    </source>
</evidence>
<organism evidence="8 9">
    <name type="scientific">Acetanaerobacterium elongatum</name>
    <dbReference type="NCBI Taxonomy" id="258515"/>
    <lineage>
        <taxon>Bacteria</taxon>
        <taxon>Bacillati</taxon>
        <taxon>Bacillota</taxon>
        <taxon>Clostridia</taxon>
        <taxon>Eubacteriales</taxon>
        <taxon>Oscillospiraceae</taxon>
        <taxon>Acetanaerobacterium</taxon>
    </lineage>
</organism>
<comment type="similarity">
    <text evidence="2">Belongs to the GtrA family.</text>
</comment>
<dbReference type="Pfam" id="PF04138">
    <property type="entry name" value="GtrA_DPMS_TM"/>
    <property type="match status" value="1"/>
</dbReference>
<keyword evidence="4 6" id="KW-1133">Transmembrane helix</keyword>
<gene>
    <name evidence="8" type="ORF">SAMN05192585_11436</name>
</gene>
<dbReference type="EMBL" id="FNID01000014">
    <property type="protein sequence ID" value="SDN24477.1"/>
    <property type="molecule type" value="Genomic_DNA"/>
</dbReference>
<proteinExistence type="inferred from homology"/>
<feature type="transmembrane region" description="Helical" evidence="6">
    <location>
        <begin position="20"/>
        <end position="39"/>
    </location>
</feature>
<accession>A0A1G9ZTP1</accession>
<evidence type="ECO:0000256" key="5">
    <source>
        <dbReference type="ARBA" id="ARBA00023136"/>
    </source>
</evidence>
<dbReference type="PANTHER" id="PTHR38459:SF5">
    <property type="entry name" value="CELL WALL TEICHOIC ACID GLYCOSYLATION PROTEIN GTCA"/>
    <property type="match status" value="1"/>
</dbReference>
<dbReference type="InterPro" id="IPR051401">
    <property type="entry name" value="GtrA_CellWall_Glycosyl"/>
</dbReference>
<dbReference type="InterPro" id="IPR007267">
    <property type="entry name" value="GtrA_DPMS_TM"/>
</dbReference>
<evidence type="ECO:0000256" key="2">
    <source>
        <dbReference type="ARBA" id="ARBA00009399"/>
    </source>
</evidence>
<feature type="transmembrane region" description="Helical" evidence="6">
    <location>
        <begin position="91"/>
        <end position="113"/>
    </location>
</feature>
<evidence type="ECO:0000256" key="1">
    <source>
        <dbReference type="ARBA" id="ARBA00004141"/>
    </source>
</evidence>
<evidence type="ECO:0000256" key="3">
    <source>
        <dbReference type="ARBA" id="ARBA00022692"/>
    </source>
</evidence>
<feature type="transmembrane region" description="Helical" evidence="6">
    <location>
        <begin position="51"/>
        <end position="70"/>
    </location>
</feature>
<keyword evidence="5 6" id="KW-0472">Membrane</keyword>
<evidence type="ECO:0000313" key="8">
    <source>
        <dbReference type="EMBL" id="SDN24477.1"/>
    </source>
</evidence>
<feature type="domain" description="GtrA/DPMS transmembrane" evidence="7">
    <location>
        <begin position="21"/>
        <end position="144"/>
    </location>
</feature>
<feature type="transmembrane region" description="Helical" evidence="6">
    <location>
        <begin position="125"/>
        <end position="144"/>
    </location>
</feature>
<dbReference type="Proteomes" id="UP000199182">
    <property type="component" value="Unassembled WGS sequence"/>
</dbReference>
<dbReference type="GO" id="GO:0000271">
    <property type="term" value="P:polysaccharide biosynthetic process"/>
    <property type="evidence" value="ECO:0007669"/>
    <property type="project" value="InterPro"/>
</dbReference>
<comment type="subcellular location">
    <subcellularLocation>
        <location evidence="1">Membrane</location>
        <topology evidence="1">Multi-pass membrane protein</topology>
    </subcellularLocation>
</comment>
<evidence type="ECO:0000256" key="4">
    <source>
        <dbReference type="ARBA" id="ARBA00022989"/>
    </source>
</evidence>
<dbReference type="STRING" id="258515.SAMN05192585_11436"/>
<dbReference type="AlphaFoldDB" id="A0A1G9ZTP1"/>
<evidence type="ECO:0000256" key="6">
    <source>
        <dbReference type="SAM" id="Phobius"/>
    </source>
</evidence>
<name>A0A1G9ZTP1_9FIRM</name>